<name>A0ACA9PQ09_9GLOM</name>
<feature type="non-terminal residue" evidence="1">
    <location>
        <position position="59"/>
    </location>
</feature>
<organism evidence="1 2">
    <name type="scientific">Dentiscutata heterogama</name>
    <dbReference type="NCBI Taxonomy" id="1316150"/>
    <lineage>
        <taxon>Eukaryota</taxon>
        <taxon>Fungi</taxon>
        <taxon>Fungi incertae sedis</taxon>
        <taxon>Mucoromycota</taxon>
        <taxon>Glomeromycotina</taxon>
        <taxon>Glomeromycetes</taxon>
        <taxon>Diversisporales</taxon>
        <taxon>Gigasporaceae</taxon>
        <taxon>Dentiscutata</taxon>
    </lineage>
</organism>
<protein>
    <submittedName>
        <fullName evidence="1">6201_t:CDS:1</fullName>
    </submittedName>
</protein>
<dbReference type="EMBL" id="CAJVPU010032331">
    <property type="protein sequence ID" value="CAG8719397.1"/>
    <property type="molecule type" value="Genomic_DNA"/>
</dbReference>
<comment type="caution">
    <text evidence="1">The sequence shown here is derived from an EMBL/GenBank/DDBJ whole genome shotgun (WGS) entry which is preliminary data.</text>
</comment>
<reference evidence="1" key="1">
    <citation type="submission" date="2021-06" db="EMBL/GenBank/DDBJ databases">
        <authorList>
            <person name="Kallberg Y."/>
            <person name="Tangrot J."/>
            <person name="Rosling A."/>
        </authorList>
    </citation>
    <scope>NUCLEOTIDE SEQUENCE</scope>
    <source>
        <strain evidence="1">IL203A</strain>
    </source>
</reference>
<gene>
    <name evidence="1" type="ORF">DHETER_LOCUS12738</name>
</gene>
<accession>A0ACA9PQ09</accession>
<evidence type="ECO:0000313" key="1">
    <source>
        <dbReference type="EMBL" id="CAG8719397.1"/>
    </source>
</evidence>
<dbReference type="Proteomes" id="UP000789702">
    <property type="component" value="Unassembled WGS sequence"/>
</dbReference>
<sequence>MSDATSPPSINIVVPIGLAAVALNTIGSIYVIYRTLNRWMVTKRPLSMSFRVPMYIAIT</sequence>
<keyword evidence="2" id="KW-1185">Reference proteome</keyword>
<evidence type="ECO:0000313" key="2">
    <source>
        <dbReference type="Proteomes" id="UP000789702"/>
    </source>
</evidence>
<proteinExistence type="predicted"/>